<dbReference type="GO" id="GO:0003677">
    <property type="term" value="F:DNA binding"/>
    <property type="evidence" value="ECO:0007669"/>
    <property type="project" value="UniProtKB-UniRule"/>
</dbReference>
<dbReference type="PANTHER" id="PTHR47506">
    <property type="entry name" value="TRANSCRIPTIONAL REGULATORY PROTEIN"/>
    <property type="match status" value="1"/>
</dbReference>
<gene>
    <name evidence="6" type="ORF">Aco04nite_65150</name>
</gene>
<evidence type="ECO:0000256" key="4">
    <source>
        <dbReference type="PROSITE-ProRule" id="PRU00335"/>
    </source>
</evidence>
<dbReference type="PANTHER" id="PTHR47506:SF1">
    <property type="entry name" value="HTH-TYPE TRANSCRIPTIONAL REGULATOR YJDC"/>
    <property type="match status" value="1"/>
</dbReference>
<dbReference type="InterPro" id="IPR036271">
    <property type="entry name" value="Tet_transcr_reg_TetR-rel_C_sf"/>
</dbReference>
<feature type="DNA-binding region" description="H-T-H motif" evidence="4">
    <location>
        <begin position="34"/>
        <end position="53"/>
    </location>
</feature>
<dbReference type="EMBL" id="BOQP01000039">
    <property type="protein sequence ID" value="GIM79372.1"/>
    <property type="molecule type" value="Genomic_DNA"/>
</dbReference>
<organism evidence="6 7">
    <name type="scientific">Winogradskya consettensis</name>
    <dbReference type="NCBI Taxonomy" id="113560"/>
    <lineage>
        <taxon>Bacteria</taxon>
        <taxon>Bacillati</taxon>
        <taxon>Actinomycetota</taxon>
        <taxon>Actinomycetes</taxon>
        <taxon>Micromonosporales</taxon>
        <taxon>Micromonosporaceae</taxon>
        <taxon>Winogradskya</taxon>
    </lineage>
</organism>
<dbReference type="Proteomes" id="UP000680865">
    <property type="component" value="Unassembled WGS sequence"/>
</dbReference>
<keyword evidence="7" id="KW-1185">Reference proteome</keyword>
<dbReference type="PRINTS" id="PR00455">
    <property type="entry name" value="HTHTETR"/>
</dbReference>
<proteinExistence type="predicted"/>
<dbReference type="RefSeq" id="WP_203839053.1">
    <property type="nucleotide sequence ID" value="NZ_BAAATW010000001.1"/>
</dbReference>
<dbReference type="PROSITE" id="PS50977">
    <property type="entry name" value="HTH_TETR_2"/>
    <property type="match status" value="1"/>
</dbReference>
<evidence type="ECO:0000259" key="5">
    <source>
        <dbReference type="PROSITE" id="PS50977"/>
    </source>
</evidence>
<dbReference type="InterPro" id="IPR009057">
    <property type="entry name" value="Homeodomain-like_sf"/>
</dbReference>
<accession>A0A919SVR8</accession>
<sequence>MNATTGTRGGRGARERILAAAAELFYADGIHATGIARLTDVAHVSTRTFYQHFPSKNALVAAYLERFDAETPMPAEQELTRTDLAPRERLIQVFATLKTRGRRPVRGCPFHNAAVEAAGEMSEIAETVARHKDAFRQRLADTAAEAGIADAELLGRRLALLYEGATALSTSRNDGQAAADAYDLAKELIEGGR</sequence>
<dbReference type="SUPFAM" id="SSF46689">
    <property type="entry name" value="Homeodomain-like"/>
    <property type="match status" value="1"/>
</dbReference>
<protein>
    <submittedName>
        <fullName evidence="6">TetR family transcriptional regulator</fullName>
    </submittedName>
</protein>
<evidence type="ECO:0000313" key="6">
    <source>
        <dbReference type="EMBL" id="GIM79372.1"/>
    </source>
</evidence>
<keyword evidence="2 4" id="KW-0238">DNA-binding</keyword>
<dbReference type="Pfam" id="PF21993">
    <property type="entry name" value="TetR_C_13_2"/>
    <property type="match status" value="1"/>
</dbReference>
<dbReference type="SUPFAM" id="SSF48498">
    <property type="entry name" value="Tetracyclin repressor-like, C-terminal domain"/>
    <property type="match status" value="1"/>
</dbReference>
<evidence type="ECO:0000256" key="2">
    <source>
        <dbReference type="ARBA" id="ARBA00023125"/>
    </source>
</evidence>
<evidence type="ECO:0000256" key="1">
    <source>
        <dbReference type="ARBA" id="ARBA00023015"/>
    </source>
</evidence>
<dbReference type="InterPro" id="IPR054156">
    <property type="entry name" value="YxaF_TetR_C"/>
</dbReference>
<dbReference type="Pfam" id="PF00440">
    <property type="entry name" value="TetR_N"/>
    <property type="match status" value="1"/>
</dbReference>
<evidence type="ECO:0000313" key="7">
    <source>
        <dbReference type="Proteomes" id="UP000680865"/>
    </source>
</evidence>
<name>A0A919SVR8_9ACTN</name>
<dbReference type="InterPro" id="IPR001647">
    <property type="entry name" value="HTH_TetR"/>
</dbReference>
<dbReference type="AlphaFoldDB" id="A0A919SVR8"/>
<reference evidence="6" key="1">
    <citation type="submission" date="2021-03" db="EMBL/GenBank/DDBJ databases">
        <title>Whole genome shotgun sequence of Actinoplanes consettensis NBRC 14913.</title>
        <authorList>
            <person name="Komaki H."/>
            <person name="Tamura T."/>
        </authorList>
    </citation>
    <scope>NUCLEOTIDE SEQUENCE</scope>
    <source>
        <strain evidence="6">NBRC 14913</strain>
    </source>
</reference>
<keyword evidence="3" id="KW-0804">Transcription</keyword>
<evidence type="ECO:0000256" key="3">
    <source>
        <dbReference type="ARBA" id="ARBA00023163"/>
    </source>
</evidence>
<comment type="caution">
    <text evidence="6">The sequence shown here is derived from an EMBL/GenBank/DDBJ whole genome shotgun (WGS) entry which is preliminary data.</text>
</comment>
<feature type="domain" description="HTH tetR-type" evidence="5">
    <location>
        <begin position="11"/>
        <end position="71"/>
    </location>
</feature>
<keyword evidence="1" id="KW-0805">Transcription regulation</keyword>
<dbReference type="Gene3D" id="1.10.357.10">
    <property type="entry name" value="Tetracycline Repressor, domain 2"/>
    <property type="match status" value="1"/>
</dbReference>